<evidence type="ECO:0000259" key="3">
    <source>
        <dbReference type="Pfam" id="PF22456"/>
    </source>
</evidence>
<protein>
    <submittedName>
        <fullName evidence="5">Insulin-degrading enzyme-like</fullName>
    </submittedName>
</protein>
<dbReference type="GO" id="GO:0005829">
    <property type="term" value="C:cytosol"/>
    <property type="evidence" value="ECO:0007669"/>
    <property type="project" value="TreeGrafter"/>
</dbReference>
<dbReference type="GO" id="GO:0046872">
    <property type="term" value="F:metal ion binding"/>
    <property type="evidence" value="ECO:0007669"/>
    <property type="project" value="UniProtKB-KW"/>
</dbReference>
<feature type="domain" description="Peptidase M16 middle/third" evidence="2">
    <location>
        <begin position="3"/>
        <end position="129"/>
    </location>
</feature>
<dbReference type="GeneID" id="106750534"/>
<dbReference type="SUPFAM" id="SSF63411">
    <property type="entry name" value="LuxS/MPP-like metallohydrolase"/>
    <property type="match status" value="2"/>
</dbReference>
<dbReference type="Gene3D" id="3.30.830.10">
    <property type="entry name" value="Metalloenzyme, LuxS/M16 peptidase-like"/>
    <property type="match status" value="2"/>
</dbReference>
<dbReference type="RefSeq" id="XP_014486428.1">
    <property type="nucleotide sequence ID" value="XM_014630942.1"/>
</dbReference>
<keyword evidence="1" id="KW-0479">Metal-binding</keyword>
<dbReference type="InterPro" id="IPR032632">
    <property type="entry name" value="Peptidase_M16_M"/>
</dbReference>
<dbReference type="Proteomes" id="UP000515204">
    <property type="component" value="Unplaced"/>
</dbReference>
<reference evidence="5" key="1">
    <citation type="submission" date="2025-08" db="UniProtKB">
        <authorList>
            <consortium name="RefSeq"/>
        </authorList>
    </citation>
    <scope>IDENTIFICATION</scope>
</reference>
<keyword evidence="4" id="KW-1185">Reference proteome</keyword>
<dbReference type="GO" id="GO:0004222">
    <property type="term" value="F:metalloendopeptidase activity"/>
    <property type="evidence" value="ECO:0007669"/>
    <property type="project" value="TreeGrafter"/>
</dbReference>
<accession>A0A6P3Y7T8</accession>
<dbReference type="Pfam" id="PF22456">
    <property type="entry name" value="PqqF-like_C_4"/>
    <property type="match status" value="1"/>
</dbReference>
<name>A0A6P3Y7T8_DINQU</name>
<feature type="domain" description="Coenzyme PQQ synthesis protein F-like C-terminal lobe" evidence="3">
    <location>
        <begin position="235"/>
        <end position="318"/>
    </location>
</feature>
<evidence type="ECO:0000256" key="1">
    <source>
        <dbReference type="ARBA" id="ARBA00022723"/>
    </source>
</evidence>
<proteinExistence type="predicted"/>
<dbReference type="OrthoDB" id="952271at2759"/>
<dbReference type="GO" id="GO:0043171">
    <property type="term" value="P:peptide catabolic process"/>
    <property type="evidence" value="ECO:0007669"/>
    <property type="project" value="TreeGrafter"/>
</dbReference>
<dbReference type="InterPro" id="IPR011249">
    <property type="entry name" value="Metalloenz_LuxS/M16"/>
</dbReference>
<dbReference type="KEGG" id="dqu:106750534"/>
<evidence type="ECO:0000313" key="5">
    <source>
        <dbReference type="RefSeq" id="XP_014486428.1"/>
    </source>
</evidence>
<evidence type="ECO:0000313" key="4">
    <source>
        <dbReference type="Proteomes" id="UP000515204"/>
    </source>
</evidence>
<dbReference type="GO" id="GO:0005739">
    <property type="term" value="C:mitochondrion"/>
    <property type="evidence" value="ECO:0007669"/>
    <property type="project" value="TreeGrafter"/>
</dbReference>
<evidence type="ECO:0000259" key="2">
    <source>
        <dbReference type="Pfam" id="PF16187"/>
    </source>
</evidence>
<dbReference type="Pfam" id="PF16187">
    <property type="entry name" value="Peptidase_M16_M"/>
    <property type="match status" value="1"/>
</dbReference>
<dbReference type="GO" id="GO:0051603">
    <property type="term" value="P:proteolysis involved in protein catabolic process"/>
    <property type="evidence" value="ECO:0007669"/>
    <property type="project" value="TreeGrafter"/>
</dbReference>
<dbReference type="PANTHER" id="PTHR43690:SF18">
    <property type="entry name" value="INSULIN-DEGRADING ENZYME-RELATED"/>
    <property type="match status" value="1"/>
</dbReference>
<organism evidence="4 5">
    <name type="scientific">Dinoponera quadriceps</name>
    <name type="common">South American ant</name>
    <dbReference type="NCBI Taxonomy" id="609295"/>
    <lineage>
        <taxon>Eukaryota</taxon>
        <taxon>Metazoa</taxon>
        <taxon>Ecdysozoa</taxon>
        <taxon>Arthropoda</taxon>
        <taxon>Hexapoda</taxon>
        <taxon>Insecta</taxon>
        <taxon>Pterygota</taxon>
        <taxon>Neoptera</taxon>
        <taxon>Endopterygota</taxon>
        <taxon>Hymenoptera</taxon>
        <taxon>Apocrita</taxon>
        <taxon>Aculeata</taxon>
        <taxon>Formicoidea</taxon>
        <taxon>Formicidae</taxon>
        <taxon>Ponerinae</taxon>
        <taxon>Ponerini</taxon>
        <taxon>Dinoponera</taxon>
    </lineage>
</organism>
<dbReference type="InterPro" id="IPR050626">
    <property type="entry name" value="Peptidase_M16"/>
</dbReference>
<dbReference type="AlphaFoldDB" id="A0A6P3Y7T8"/>
<dbReference type="PANTHER" id="PTHR43690">
    <property type="entry name" value="NARDILYSIN"/>
    <property type="match status" value="1"/>
</dbReference>
<gene>
    <name evidence="5" type="primary">LOC106750534</name>
</gene>
<sequence length="372" mass="43627">MIFYFVRLLTYTDVMNCVLTAVFVELLRDSVSEHLHAAKVAGLETKFTSRDNGMALTLDGYDEKQFMLLNKIMISMTNFKVDPQKLEMFKETYSWSLQNIDSLQPHKRAIHTLEYLLKEQIWAINDLVEMLDYLTVDRMVKFISDFLITIHVKCLIVGNVNVEEAINISQMIETRLPRVPYIKHESALYPLIPHRHLNTNSCSSYEVSKSLHNASCTLIYYHSDIQSNSGILLYLLVQISSGLCEKTLKFREQLGHIVIIDVHKVNGMQGLKILIEGNKHELHYVTERIYAFMDLVEKYIETMTDEYLEMYKKILHQSYFNLSEFRCSQFAKYCDQILTEQYYVKQEYDEFTCLSNITTKKLLKFYKVILIT</sequence>
<dbReference type="InterPro" id="IPR054734">
    <property type="entry name" value="PqqF-like_C_4"/>
</dbReference>